<dbReference type="FunFam" id="3.90.700.10:FF:000002">
    <property type="entry name" value="L-aspartate oxidase"/>
    <property type="match status" value="1"/>
</dbReference>
<dbReference type="Gene3D" id="3.90.700.10">
    <property type="entry name" value="Succinate dehydrogenase/fumarate reductase flavoprotein, catalytic domain"/>
    <property type="match status" value="1"/>
</dbReference>
<dbReference type="Pfam" id="PF02910">
    <property type="entry name" value="Succ_DH_flav_C"/>
    <property type="match status" value="1"/>
</dbReference>
<comment type="catalytic activity">
    <reaction evidence="10">
        <text>L-aspartate + O2 = iminosuccinate + H2O2</text>
        <dbReference type="Rhea" id="RHEA:25876"/>
        <dbReference type="ChEBI" id="CHEBI:15379"/>
        <dbReference type="ChEBI" id="CHEBI:16240"/>
        <dbReference type="ChEBI" id="CHEBI:29991"/>
        <dbReference type="ChEBI" id="CHEBI:77875"/>
        <dbReference type="EC" id="1.4.3.16"/>
    </reaction>
    <physiologicalReaction direction="left-to-right" evidence="10">
        <dbReference type="Rhea" id="RHEA:25877"/>
    </physiologicalReaction>
</comment>
<feature type="domain" description="FAD-dependent oxidoreductase 2 FAD-binding" evidence="15">
    <location>
        <begin position="7"/>
        <end position="383"/>
    </location>
</feature>
<dbReference type="Gene3D" id="1.20.58.100">
    <property type="entry name" value="Fumarate reductase/succinate dehydrogenase flavoprotein-like, C-terminal domain"/>
    <property type="match status" value="1"/>
</dbReference>
<dbReference type="Pfam" id="PF00890">
    <property type="entry name" value="FAD_binding_2"/>
    <property type="match status" value="1"/>
</dbReference>
<dbReference type="RefSeq" id="WP_036183137.1">
    <property type="nucleotide sequence ID" value="NZ_JMQN01000011.1"/>
</dbReference>
<feature type="domain" description="Fumarate reductase/succinate dehydrogenase flavoprotein-like C-terminal" evidence="16">
    <location>
        <begin position="433"/>
        <end position="520"/>
    </location>
</feature>
<evidence type="ECO:0000256" key="2">
    <source>
        <dbReference type="ARBA" id="ARBA00004950"/>
    </source>
</evidence>
<dbReference type="SUPFAM" id="SSF46977">
    <property type="entry name" value="Succinate dehydrogenase/fumarate reductase flavoprotein C-terminal domain"/>
    <property type="match status" value="1"/>
</dbReference>
<dbReference type="PANTHER" id="PTHR42716">
    <property type="entry name" value="L-ASPARTATE OXIDASE"/>
    <property type="match status" value="1"/>
</dbReference>
<comment type="function">
    <text evidence="13">Catalyzes the oxidation of L-aspartate to iminoaspartate.</text>
</comment>
<dbReference type="OrthoDB" id="9806724at2"/>
<sequence>MSVHEYDVLIIGSGAAGLTLALNLPSTARICVLSKSKLENGSTWFAQGGIAAVLDEEDSVDAHIQDTLIAGAELSRPESVNHTVSASRDGIEWLIQQGVPFTQDAASYHLTKEGGHSHRRIIHANDATGRAVEETLLSRTSRAENVSLFEHHIAIDLITRRKLHLPRNACVGAYVLNALTGHVEVFKAQHVVLATGGASKAYLYTSNPDGSTGDGIAMAWRAGCRVANMEFNQFHPTCLFHPKAKSFLISEAVRGEGGILRLPDGTRFMPTFDPRAELAPRDIVARTIDHEMKRLGCEYVYLDISHRPADFIRSHFPTIYERCLSYGIDITREAIPVVPAAHYTCGGVITDQQGRSDLKGLYAIGETAFTGLHGANRLASNSLLECVVYGRSTANAIAMELAAEQQELPEVPCWDESQVTDSDEDVIIAHNWEELRRFMWDYVGIVRTNKRLQRARHRIELLQQEITEYYSNYKVSRDLIELRNLATVSELIIRSAMLRKESRGLHYTLDYPELAPERQDTILAPINYPWPEASR</sequence>
<dbReference type="EMBL" id="JMQN01000011">
    <property type="protein sequence ID" value="KEA65581.1"/>
    <property type="molecule type" value="Genomic_DNA"/>
</dbReference>
<evidence type="ECO:0000256" key="11">
    <source>
        <dbReference type="NCBIfam" id="TIGR00551"/>
    </source>
</evidence>
<dbReference type="GO" id="GO:0005737">
    <property type="term" value="C:cytoplasm"/>
    <property type="evidence" value="ECO:0007669"/>
    <property type="project" value="UniProtKB-SubCell"/>
</dbReference>
<dbReference type="SUPFAM" id="SSF51905">
    <property type="entry name" value="FAD/NAD(P)-binding domain"/>
    <property type="match status" value="1"/>
</dbReference>
<evidence type="ECO:0000256" key="14">
    <source>
        <dbReference type="SAM" id="Coils"/>
    </source>
</evidence>
<keyword evidence="6 13" id="KW-0285">Flavoprotein</keyword>
<dbReference type="InterPro" id="IPR003953">
    <property type="entry name" value="FAD-dep_OxRdtase_2_FAD-bd"/>
</dbReference>
<protein>
    <recommendedName>
        <fullName evidence="5 11">L-aspartate oxidase</fullName>
        <ecNumber evidence="4 11">1.4.3.16</ecNumber>
    </recommendedName>
</protein>
<evidence type="ECO:0000313" key="18">
    <source>
        <dbReference type="Proteomes" id="UP000028252"/>
    </source>
</evidence>
<accession>A0A081G476</accession>
<keyword evidence="7 13" id="KW-0662">Pyridine nucleotide biosynthesis</keyword>
<dbReference type="GO" id="GO:0008734">
    <property type="term" value="F:L-aspartate oxidase activity"/>
    <property type="evidence" value="ECO:0007669"/>
    <property type="project" value="UniProtKB-UniRule"/>
</dbReference>
<dbReference type="NCBIfam" id="TIGR00551">
    <property type="entry name" value="nadB"/>
    <property type="match status" value="1"/>
</dbReference>
<dbReference type="UniPathway" id="UPA00253">
    <property type="reaction ID" value="UER00326"/>
</dbReference>
<evidence type="ECO:0000256" key="9">
    <source>
        <dbReference type="ARBA" id="ARBA00023002"/>
    </source>
</evidence>
<dbReference type="EC" id="1.4.3.16" evidence="4 11"/>
<keyword evidence="8 13" id="KW-0274">FAD</keyword>
<gene>
    <name evidence="17" type="ORF">ADIMK_0538</name>
</gene>
<evidence type="ECO:0000256" key="7">
    <source>
        <dbReference type="ARBA" id="ARBA00022642"/>
    </source>
</evidence>
<dbReference type="PIRSF" id="PIRSF000171">
    <property type="entry name" value="SDHA_APRA_LASPO"/>
    <property type="match status" value="1"/>
</dbReference>
<dbReference type="InterPro" id="IPR027477">
    <property type="entry name" value="Succ_DH/fumarate_Rdtase_cat_sf"/>
</dbReference>
<comment type="cofactor">
    <cofactor evidence="1 13">
        <name>FAD</name>
        <dbReference type="ChEBI" id="CHEBI:57692"/>
    </cofactor>
</comment>
<evidence type="ECO:0000259" key="16">
    <source>
        <dbReference type="Pfam" id="PF02910"/>
    </source>
</evidence>
<dbReference type="InterPro" id="IPR036188">
    <property type="entry name" value="FAD/NAD-bd_sf"/>
</dbReference>
<evidence type="ECO:0000256" key="3">
    <source>
        <dbReference type="ARBA" id="ARBA00008562"/>
    </source>
</evidence>
<evidence type="ECO:0000256" key="8">
    <source>
        <dbReference type="ARBA" id="ARBA00022827"/>
    </source>
</evidence>
<dbReference type="eggNOG" id="COG0029">
    <property type="taxonomic scope" value="Bacteria"/>
</dbReference>
<comment type="pathway">
    <text evidence="2 13">Cofactor biosynthesis; NAD(+) biosynthesis; iminoaspartate from L-aspartate (oxidase route): step 1/1.</text>
</comment>
<name>A0A081G476_9GAMM</name>
<dbReference type="PATRIC" id="fig|1232683.4.peg.532"/>
<dbReference type="PRINTS" id="PR00368">
    <property type="entry name" value="FADPNR"/>
</dbReference>
<proteinExistence type="inferred from homology"/>
<comment type="similarity">
    <text evidence="3 13">Belongs to the FAD-dependent oxidoreductase 2 family. NadB subfamily.</text>
</comment>
<evidence type="ECO:0000256" key="6">
    <source>
        <dbReference type="ARBA" id="ARBA00022630"/>
    </source>
</evidence>
<keyword evidence="14" id="KW-0175">Coiled coil</keyword>
<evidence type="ECO:0000256" key="1">
    <source>
        <dbReference type="ARBA" id="ARBA00001974"/>
    </source>
</evidence>
<dbReference type="GO" id="GO:0034628">
    <property type="term" value="P:'de novo' NAD+ biosynthetic process from L-aspartate"/>
    <property type="evidence" value="ECO:0007669"/>
    <property type="project" value="TreeGrafter"/>
</dbReference>
<dbReference type="Proteomes" id="UP000028252">
    <property type="component" value="Unassembled WGS sequence"/>
</dbReference>
<comment type="subcellular location">
    <subcellularLocation>
        <location evidence="13">Cytoplasm</location>
    </subcellularLocation>
</comment>
<keyword evidence="18" id="KW-1185">Reference proteome</keyword>
<feature type="coiled-coil region" evidence="14">
    <location>
        <begin position="445"/>
        <end position="472"/>
    </location>
</feature>
<evidence type="ECO:0000256" key="12">
    <source>
        <dbReference type="PIRSR" id="PIRSR000171-1"/>
    </source>
</evidence>
<comment type="caution">
    <text evidence="17">The sequence shown here is derived from an EMBL/GenBank/DDBJ whole genome shotgun (WGS) entry which is preliminary data.</text>
</comment>
<dbReference type="SUPFAM" id="SSF56425">
    <property type="entry name" value="Succinate dehydrogenase/fumarate reductase flavoprotein, catalytic domain"/>
    <property type="match status" value="1"/>
</dbReference>
<dbReference type="PANTHER" id="PTHR42716:SF2">
    <property type="entry name" value="L-ASPARTATE OXIDASE, CHLOROPLASTIC"/>
    <property type="match status" value="1"/>
</dbReference>
<dbReference type="Gene3D" id="3.50.50.60">
    <property type="entry name" value="FAD/NAD(P)-binding domain"/>
    <property type="match status" value="1"/>
</dbReference>
<feature type="active site" description="Proton acceptor" evidence="12">
    <location>
        <position position="281"/>
    </location>
</feature>
<organism evidence="17 18">
    <name type="scientific">Marinobacterium lacunae</name>
    <dbReference type="NCBI Taxonomy" id="1232683"/>
    <lineage>
        <taxon>Bacteria</taxon>
        <taxon>Pseudomonadati</taxon>
        <taxon>Pseudomonadota</taxon>
        <taxon>Gammaproteobacteria</taxon>
        <taxon>Oceanospirillales</taxon>
        <taxon>Oceanospirillaceae</taxon>
        <taxon>Marinobacterium</taxon>
    </lineage>
</organism>
<evidence type="ECO:0000256" key="5">
    <source>
        <dbReference type="ARBA" id="ARBA00021901"/>
    </source>
</evidence>
<reference evidence="17 18" key="1">
    <citation type="submission" date="2014-04" db="EMBL/GenBank/DDBJ databases">
        <title>Marinobacterium kochiensis sp. nov., isolated from sediment sample collected from Kochi backwaters in Kerala, India.</title>
        <authorList>
            <person name="Singh A."/>
            <person name="Pinnaka A.K."/>
        </authorList>
    </citation>
    <scope>NUCLEOTIDE SEQUENCE [LARGE SCALE GENOMIC DNA]</scope>
    <source>
        <strain evidence="17 18">AK27</strain>
    </source>
</reference>
<dbReference type="InterPro" id="IPR015939">
    <property type="entry name" value="Fum_Rdtase/Succ_DH_flav-like_C"/>
</dbReference>
<evidence type="ECO:0000313" key="17">
    <source>
        <dbReference type="EMBL" id="KEA65581.1"/>
    </source>
</evidence>
<dbReference type="AlphaFoldDB" id="A0A081G476"/>
<evidence type="ECO:0000256" key="10">
    <source>
        <dbReference type="ARBA" id="ARBA00048305"/>
    </source>
</evidence>
<evidence type="ECO:0000259" key="15">
    <source>
        <dbReference type="Pfam" id="PF00890"/>
    </source>
</evidence>
<dbReference type="InterPro" id="IPR005288">
    <property type="entry name" value="NadB"/>
</dbReference>
<keyword evidence="9 13" id="KW-0560">Oxidoreductase</keyword>
<evidence type="ECO:0000256" key="13">
    <source>
        <dbReference type="RuleBase" id="RU362049"/>
    </source>
</evidence>
<dbReference type="InterPro" id="IPR037099">
    <property type="entry name" value="Fum_R/Succ_DH_flav-like_C_sf"/>
</dbReference>
<evidence type="ECO:0000256" key="4">
    <source>
        <dbReference type="ARBA" id="ARBA00012173"/>
    </source>
</evidence>
<dbReference type="NCBIfam" id="NF006567">
    <property type="entry name" value="PRK09077.1"/>
    <property type="match status" value="1"/>
</dbReference>
<dbReference type="FunFam" id="1.20.58.100:FF:000002">
    <property type="entry name" value="L-aspartate oxidase"/>
    <property type="match status" value="1"/>
</dbReference>
<dbReference type="STRING" id="1232683.ADIMK_0538"/>